<sequence length="409" mass="47864">MSHQSRIFVHKNKFCCTISSEDCKLGSRVNEVNYEKEDHPLRLSKWNFMLESQLTHRLTSITGVDVLRENYKDSRNIQLAEVDGLKLLNEAIPKMAEVLKRKEEALKRLVDEAENAVSEYKENPALSLEDVKFLNMKELRKNDEQLHYSAQFMQNVSFNESGVHIPLEIYEGWMGPRYKVVWWHDPQILNGLKWSSSLNEVFKENLRLDPSLRWQYFGSQRGFMRVFPALRAIWFHLFQTLRELNKYLDWTVEWSRTFIKFANFFNSYLKLDSHMLQTLAVFEERKQPWEGSDCHKVIMFFSDGGTEWPEEVLLHYRNDSITENVRIFTYACGPHPIPTVILKTIACETKGFGIAVPVGVVYGKVSYNNFRESLNFVHPDGVLLAPWKFCEKAVPLQNLSNFVTESLET</sequence>
<evidence type="ECO:0000256" key="8">
    <source>
        <dbReference type="SAM" id="Coils"/>
    </source>
</evidence>
<dbReference type="PANTHER" id="PTHR10166:SF67">
    <property type="entry name" value="VWFA DOMAIN-CONTAINING PROTEIN"/>
    <property type="match status" value="1"/>
</dbReference>
<reference evidence="10" key="1">
    <citation type="submission" date="2013-04" db="EMBL/GenBank/DDBJ databases">
        <authorList>
            <person name="Qu J."/>
            <person name="Murali S.C."/>
            <person name="Bandaranaike D."/>
            <person name="Bellair M."/>
            <person name="Blankenburg K."/>
            <person name="Chao H."/>
            <person name="Dinh H."/>
            <person name="Doddapaneni H."/>
            <person name="Downs B."/>
            <person name="Dugan-Rocha S."/>
            <person name="Elkadiri S."/>
            <person name="Gnanaolivu R.D."/>
            <person name="Hernandez B."/>
            <person name="Javaid M."/>
            <person name="Jayaseelan J.C."/>
            <person name="Lee S."/>
            <person name="Li M."/>
            <person name="Ming W."/>
            <person name="Munidasa M."/>
            <person name="Muniz J."/>
            <person name="Nguyen L."/>
            <person name="Ongeri F."/>
            <person name="Osuji N."/>
            <person name="Pu L.-L."/>
            <person name="Puazo M."/>
            <person name="Qu C."/>
            <person name="Quiroz J."/>
            <person name="Raj R."/>
            <person name="Weissenberger G."/>
            <person name="Xin Y."/>
            <person name="Zou X."/>
            <person name="Han Y."/>
            <person name="Richards S."/>
            <person name="Worley K."/>
            <person name="Muzny D."/>
            <person name="Gibbs R."/>
        </authorList>
    </citation>
    <scope>NUCLEOTIDE SEQUENCE</scope>
    <source>
        <strain evidence="10">Sampled in the wild</strain>
    </source>
</reference>
<comment type="caution">
    <text evidence="10">The sequence shown here is derived from an EMBL/GenBank/DDBJ whole genome shotgun (WGS) entry which is preliminary data.</text>
</comment>
<keyword evidence="6" id="KW-0472">Membrane</keyword>
<dbReference type="Proteomes" id="UP000792457">
    <property type="component" value="Unassembled WGS sequence"/>
</dbReference>
<keyword evidence="11" id="KW-1185">Reference proteome</keyword>
<gene>
    <name evidence="10" type="ORF">J437_LFUL011579</name>
</gene>
<dbReference type="PANTHER" id="PTHR10166">
    <property type="entry name" value="VOLTAGE-DEPENDENT CALCIUM CHANNEL SUBUNIT ALPHA-2/DELTA-RELATED"/>
    <property type="match status" value="1"/>
</dbReference>
<evidence type="ECO:0000256" key="1">
    <source>
        <dbReference type="ARBA" id="ARBA00004479"/>
    </source>
</evidence>
<evidence type="ECO:0000256" key="6">
    <source>
        <dbReference type="ARBA" id="ARBA00023136"/>
    </source>
</evidence>
<dbReference type="OrthoDB" id="8179127at2759"/>
<accession>A0A8K0KIE4</accession>
<dbReference type="Pfam" id="PF08399">
    <property type="entry name" value="VWA_N"/>
    <property type="match status" value="1"/>
</dbReference>
<feature type="coiled-coil region" evidence="8">
    <location>
        <begin position="95"/>
        <end position="123"/>
    </location>
</feature>
<dbReference type="InterPro" id="IPR013608">
    <property type="entry name" value="VWA_N"/>
</dbReference>
<name>A0A8K0KIE4_LADFU</name>
<keyword evidence="4" id="KW-0106">Calcium</keyword>
<evidence type="ECO:0000256" key="5">
    <source>
        <dbReference type="ARBA" id="ARBA00022989"/>
    </source>
</evidence>
<evidence type="ECO:0000313" key="11">
    <source>
        <dbReference type="Proteomes" id="UP000792457"/>
    </source>
</evidence>
<dbReference type="AlphaFoldDB" id="A0A8K0KIE4"/>
<evidence type="ECO:0000259" key="9">
    <source>
        <dbReference type="Pfam" id="PF08399"/>
    </source>
</evidence>
<evidence type="ECO:0000256" key="7">
    <source>
        <dbReference type="ARBA" id="ARBA00023180"/>
    </source>
</evidence>
<dbReference type="GO" id="GO:0005891">
    <property type="term" value="C:voltage-gated calcium channel complex"/>
    <property type="evidence" value="ECO:0007669"/>
    <property type="project" value="TreeGrafter"/>
</dbReference>
<keyword evidence="5" id="KW-1133">Transmembrane helix</keyword>
<evidence type="ECO:0000256" key="2">
    <source>
        <dbReference type="ARBA" id="ARBA00022692"/>
    </source>
</evidence>
<protein>
    <recommendedName>
        <fullName evidence="9">VWA N-terminal domain-containing protein</fullName>
    </recommendedName>
</protein>
<dbReference type="GO" id="GO:0005245">
    <property type="term" value="F:voltage-gated calcium channel activity"/>
    <property type="evidence" value="ECO:0007669"/>
    <property type="project" value="TreeGrafter"/>
</dbReference>
<proteinExistence type="predicted"/>
<feature type="domain" description="VWA N-terminal" evidence="9">
    <location>
        <begin position="137"/>
        <end position="230"/>
    </location>
</feature>
<evidence type="ECO:0000256" key="3">
    <source>
        <dbReference type="ARBA" id="ARBA00022729"/>
    </source>
</evidence>
<dbReference type="EMBL" id="KZ308664">
    <property type="protein sequence ID" value="KAG8232873.1"/>
    <property type="molecule type" value="Genomic_DNA"/>
</dbReference>
<feature type="non-terminal residue" evidence="10">
    <location>
        <position position="1"/>
    </location>
</feature>
<evidence type="ECO:0000313" key="10">
    <source>
        <dbReference type="EMBL" id="KAG8232873.1"/>
    </source>
</evidence>
<keyword evidence="7" id="KW-0325">Glycoprotein</keyword>
<reference evidence="10" key="2">
    <citation type="submission" date="2017-10" db="EMBL/GenBank/DDBJ databases">
        <title>Ladona fulva Genome sequencing and assembly.</title>
        <authorList>
            <person name="Murali S."/>
            <person name="Richards S."/>
            <person name="Bandaranaike D."/>
            <person name="Bellair M."/>
            <person name="Blankenburg K."/>
            <person name="Chao H."/>
            <person name="Dinh H."/>
            <person name="Doddapaneni H."/>
            <person name="Dugan-Rocha S."/>
            <person name="Elkadiri S."/>
            <person name="Gnanaolivu R."/>
            <person name="Hernandez B."/>
            <person name="Skinner E."/>
            <person name="Javaid M."/>
            <person name="Lee S."/>
            <person name="Li M."/>
            <person name="Ming W."/>
            <person name="Munidasa M."/>
            <person name="Muniz J."/>
            <person name="Nguyen L."/>
            <person name="Hughes D."/>
            <person name="Osuji N."/>
            <person name="Pu L.-L."/>
            <person name="Puazo M."/>
            <person name="Qu C."/>
            <person name="Quiroz J."/>
            <person name="Raj R."/>
            <person name="Weissenberger G."/>
            <person name="Xin Y."/>
            <person name="Zou X."/>
            <person name="Han Y."/>
            <person name="Worley K."/>
            <person name="Muzny D."/>
            <person name="Gibbs R."/>
        </authorList>
    </citation>
    <scope>NUCLEOTIDE SEQUENCE</scope>
    <source>
        <strain evidence="10">Sampled in the wild</strain>
    </source>
</reference>
<keyword evidence="8" id="KW-0175">Coiled coil</keyword>
<comment type="subcellular location">
    <subcellularLocation>
        <location evidence="1">Membrane</location>
        <topology evidence="1">Single-pass type I membrane protein</topology>
    </subcellularLocation>
</comment>
<organism evidence="10 11">
    <name type="scientific">Ladona fulva</name>
    <name type="common">Scarce chaser dragonfly</name>
    <name type="synonym">Libellula fulva</name>
    <dbReference type="NCBI Taxonomy" id="123851"/>
    <lineage>
        <taxon>Eukaryota</taxon>
        <taxon>Metazoa</taxon>
        <taxon>Ecdysozoa</taxon>
        <taxon>Arthropoda</taxon>
        <taxon>Hexapoda</taxon>
        <taxon>Insecta</taxon>
        <taxon>Pterygota</taxon>
        <taxon>Palaeoptera</taxon>
        <taxon>Odonata</taxon>
        <taxon>Epiprocta</taxon>
        <taxon>Anisoptera</taxon>
        <taxon>Libelluloidea</taxon>
        <taxon>Libellulidae</taxon>
        <taxon>Ladona</taxon>
    </lineage>
</organism>
<evidence type="ECO:0000256" key="4">
    <source>
        <dbReference type="ARBA" id="ARBA00022837"/>
    </source>
</evidence>
<keyword evidence="2" id="KW-0812">Transmembrane</keyword>
<keyword evidence="3" id="KW-0732">Signal</keyword>
<dbReference type="InterPro" id="IPR051173">
    <property type="entry name" value="Ca_channel_alpha-2/delta"/>
</dbReference>